<reference evidence="1 2" key="1">
    <citation type="submission" date="2023-07" db="EMBL/GenBank/DDBJ databases">
        <title>Genomic Encyclopedia of Type Strains, Phase IV (KMG-IV): sequencing the most valuable type-strain genomes for metagenomic binning, comparative biology and taxonomic classification.</title>
        <authorList>
            <person name="Goeker M."/>
        </authorList>
    </citation>
    <scope>NUCLEOTIDE SEQUENCE [LARGE SCALE GENOMIC DNA]</scope>
    <source>
        <strain evidence="1 2">DSM 16419</strain>
    </source>
</reference>
<proteinExistence type="predicted"/>
<dbReference type="RefSeq" id="WP_308785949.1">
    <property type="nucleotide sequence ID" value="NZ_JAUSWB010000001.1"/>
</dbReference>
<evidence type="ECO:0000313" key="2">
    <source>
        <dbReference type="Proteomes" id="UP001241988"/>
    </source>
</evidence>
<organism evidence="1 2">
    <name type="scientific">Planomicrobium stackebrandtii</name>
    <dbReference type="NCBI Taxonomy" id="253160"/>
    <lineage>
        <taxon>Bacteria</taxon>
        <taxon>Bacillati</taxon>
        <taxon>Bacillota</taxon>
        <taxon>Bacilli</taxon>
        <taxon>Bacillales</taxon>
        <taxon>Caryophanaceae</taxon>
        <taxon>Planomicrobium</taxon>
    </lineage>
</organism>
<evidence type="ECO:0000313" key="1">
    <source>
        <dbReference type="EMBL" id="MDQ0427678.1"/>
    </source>
</evidence>
<sequence length="114" mass="12878">MMPPMKQRVIAFLPVLDENGNISKDEFGRPLSERKVDSKARVQFKSQLVQDAQGQEHRVALEIDIPPKFNPDVGTEVEYQMIDGRKAKGVIRAKDEAVNLTGSKVYYRTVFVDG</sequence>
<dbReference type="EMBL" id="JAUSWB010000001">
    <property type="protein sequence ID" value="MDQ0427678.1"/>
    <property type="molecule type" value="Genomic_DNA"/>
</dbReference>
<name>A0ABU0GQW4_9BACL</name>
<protein>
    <submittedName>
        <fullName evidence="1">Uncharacterized protein</fullName>
    </submittedName>
</protein>
<dbReference type="Proteomes" id="UP001241988">
    <property type="component" value="Unassembled WGS sequence"/>
</dbReference>
<keyword evidence="2" id="KW-1185">Reference proteome</keyword>
<comment type="caution">
    <text evidence="1">The sequence shown here is derived from an EMBL/GenBank/DDBJ whole genome shotgun (WGS) entry which is preliminary data.</text>
</comment>
<accession>A0ABU0GQW4</accession>
<gene>
    <name evidence="1" type="ORF">QOZ98_000503</name>
</gene>